<dbReference type="PRINTS" id="PR00313">
    <property type="entry name" value="CABNDNGRPT"/>
</dbReference>
<dbReference type="Proteomes" id="UP001191082">
    <property type="component" value="Unassembled WGS sequence"/>
</dbReference>
<comment type="subcellular location">
    <subcellularLocation>
        <location evidence="1">Secreted</location>
    </subcellularLocation>
</comment>
<keyword evidence="5" id="KW-1185">Reference proteome</keyword>
<evidence type="ECO:0000313" key="4">
    <source>
        <dbReference type="EMBL" id="TMV12949.1"/>
    </source>
</evidence>
<feature type="compositionally biased region" description="Basic and acidic residues" evidence="3">
    <location>
        <begin position="288"/>
        <end position="297"/>
    </location>
</feature>
<protein>
    <submittedName>
        <fullName evidence="4">Calcium-binding protein</fullName>
    </submittedName>
</protein>
<dbReference type="InterPro" id="IPR011049">
    <property type="entry name" value="Serralysin-like_metalloprot_C"/>
</dbReference>
<organism evidence="4 5">
    <name type="scientific">Arenibacterium halophilum</name>
    <dbReference type="NCBI Taxonomy" id="2583821"/>
    <lineage>
        <taxon>Bacteria</taxon>
        <taxon>Pseudomonadati</taxon>
        <taxon>Pseudomonadota</taxon>
        <taxon>Alphaproteobacteria</taxon>
        <taxon>Rhodobacterales</taxon>
        <taxon>Paracoccaceae</taxon>
        <taxon>Arenibacterium</taxon>
    </lineage>
</organism>
<evidence type="ECO:0000256" key="1">
    <source>
        <dbReference type="ARBA" id="ARBA00004613"/>
    </source>
</evidence>
<gene>
    <name evidence="4" type="ORF">FGK64_09135</name>
</gene>
<dbReference type="Pfam" id="PF00353">
    <property type="entry name" value="HemolysinCabind"/>
    <property type="match status" value="3"/>
</dbReference>
<dbReference type="EMBL" id="VCPC01000002">
    <property type="protein sequence ID" value="TMV12949.1"/>
    <property type="molecule type" value="Genomic_DNA"/>
</dbReference>
<name>A0ABY2XAN5_9RHOB</name>
<sequence length="433" mass="44737">MAHLASSFSSYSTFLEGADAYWSVDLGAMNNSGITGTAVLAVNTEDDGTRYLNISIAAEGLTPNVQHAQHVHGTFDGTGTPTDARMPDLTDDADKDGFVEVFEGLGAYGDILLPLVNSSGALPTTDANGQLVFIQSYELGDDSNFFSPVTGNDYTADDLMPLEFREIVLHGQNVGSGFGAGTTGEIDGTQDGYVGLLPVAAGEIESTNKAQAVDMLEDQFQIASDTFRLAGGNDDLDAGAGNDRIFGGKGTDRLNGGADDDRLFGGADNDILRGDSGDDFAKGGAGNDRVEGGDGNDRLSGQQGADTILGGSGNDVIRGNRGSDELGGNGGADRLFGGAGNDFITGGNGRDIMAGGGGWDEFIYNDMSEGNDVIRDFDDVMDLINVSALGIGFDDITVTSAEADASSMLSFGSTTILLQGITTDMVDAGDFVF</sequence>
<dbReference type="Gene3D" id="2.150.10.10">
    <property type="entry name" value="Serralysin-like metalloprotease, C-terminal"/>
    <property type="match status" value="2"/>
</dbReference>
<evidence type="ECO:0000256" key="3">
    <source>
        <dbReference type="SAM" id="MobiDB-lite"/>
    </source>
</evidence>
<dbReference type="RefSeq" id="WP_138863505.1">
    <property type="nucleotide sequence ID" value="NZ_VCPC01000002.1"/>
</dbReference>
<feature type="region of interest" description="Disordered" evidence="3">
    <location>
        <begin position="275"/>
        <end position="314"/>
    </location>
</feature>
<comment type="caution">
    <text evidence="4">The sequence shown here is derived from an EMBL/GenBank/DDBJ whole genome shotgun (WGS) entry which is preliminary data.</text>
</comment>
<dbReference type="SUPFAM" id="SSF51120">
    <property type="entry name" value="beta-Roll"/>
    <property type="match status" value="1"/>
</dbReference>
<keyword evidence="2" id="KW-0964">Secreted</keyword>
<dbReference type="InterPro" id="IPR001343">
    <property type="entry name" value="Hemolysn_Ca-bd"/>
</dbReference>
<dbReference type="InterPro" id="IPR050557">
    <property type="entry name" value="RTX_toxin/Mannuronan_C5-epim"/>
</dbReference>
<dbReference type="PROSITE" id="PS00330">
    <property type="entry name" value="HEMOLYSIN_CALCIUM"/>
    <property type="match status" value="2"/>
</dbReference>
<reference evidence="4 5" key="1">
    <citation type="submission" date="2019-05" db="EMBL/GenBank/DDBJ databases">
        <title>Marivita sp. nov. isolated from sea sediment.</title>
        <authorList>
            <person name="Kim W."/>
        </authorList>
    </citation>
    <scope>NUCLEOTIDE SEQUENCE [LARGE SCALE GENOMIC DNA]</scope>
    <source>
        <strain evidence="4 5">CAU 1492</strain>
    </source>
</reference>
<dbReference type="PANTHER" id="PTHR38340:SF1">
    <property type="entry name" value="S-LAYER PROTEIN"/>
    <property type="match status" value="1"/>
</dbReference>
<accession>A0ABY2XAN5</accession>
<evidence type="ECO:0000313" key="5">
    <source>
        <dbReference type="Proteomes" id="UP001191082"/>
    </source>
</evidence>
<dbReference type="InterPro" id="IPR018511">
    <property type="entry name" value="Hemolysin-typ_Ca-bd_CS"/>
</dbReference>
<evidence type="ECO:0000256" key="2">
    <source>
        <dbReference type="ARBA" id="ARBA00022525"/>
    </source>
</evidence>
<proteinExistence type="predicted"/>
<dbReference type="PANTHER" id="PTHR38340">
    <property type="entry name" value="S-LAYER PROTEIN"/>
    <property type="match status" value="1"/>
</dbReference>